<dbReference type="GO" id="GO:0003677">
    <property type="term" value="F:DNA binding"/>
    <property type="evidence" value="ECO:0007669"/>
    <property type="project" value="UniProtKB-KW"/>
</dbReference>
<dbReference type="SMART" id="SM00345">
    <property type="entry name" value="HTH_GNTR"/>
    <property type="match status" value="1"/>
</dbReference>
<evidence type="ECO:0000313" key="5">
    <source>
        <dbReference type="EMBL" id="NGQ91613.1"/>
    </source>
</evidence>
<keyword evidence="3" id="KW-0804">Transcription</keyword>
<sequence>MMAGWEAVRDEVLRRIRARVWPPGAVIPGEEALAVEFGVARATVNRALREVAESGLLERRRKAGTRVAVLPVRKATLEIPIIRQEVEARGERYSQRVLAERMDPVPLAAALRMGLAEGVDLLFLETLHLAGGRPFAHEVRWLNPAVLPGGELPDFRHISANEWLVQNVAYTIGDIAFSAEAASPEEALALGIRTGDPVFVTERVTWSGEAPITFVRLLHGPGYRLRTML</sequence>
<dbReference type="GO" id="GO:0003700">
    <property type="term" value="F:DNA-binding transcription factor activity"/>
    <property type="evidence" value="ECO:0007669"/>
    <property type="project" value="InterPro"/>
</dbReference>
<dbReference type="AlphaFoldDB" id="A0A6M1U8L3"/>
<dbReference type="PRINTS" id="PR00035">
    <property type="entry name" value="HTHGNTR"/>
</dbReference>
<dbReference type="SUPFAM" id="SSF46785">
    <property type="entry name" value="Winged helix' DNA-binding domain"/>
    <property type="match status" value="1"/>
</dbReference>
<name>A0A6M1U8L3_9RHOB</name>
<keyword evidence="6" id="KW-1185">Reference proteome</keyword>
<feature type="domain" description="HTH gntR-type" evidence="4">
    <location>
        <begin position="2"/>
        <end position="70"/>
    </location>
</feature>
<dbReference type="InterPro" id="IPR000524">
    <property type="entry name" value="Tscrpt_reg_HTH_GntR"/>
</dbReference>
<dbReference type="Proteomes" id="UP000474758">
    <property type="component" value="Unassembled WGS sequence"/>
</dbReference>
<dbReference type="PANTHER" id="PTHR44846:SF16">
    <property type="entry name" value="TRANSCRIPTIONAL REGULATOR PHNF-RELATED"/>
    <property type="match status" value="1"/>
</dbReference>
<evidence type="ECO:0000313" key="6">
    <source>
        <dbReference type="Proteomes" id="UP000474758"/>
    </source>
</evidence>
<dbReference type="CDD" id="cd07377">
    <property type="entry name" value="WHTH_GntR"/>
    <property type="match status" value="1"/>
</dbReference>
<organism evidence="5 6">
    <name type="scientific">Paragemmobacter kunshanensis</name>
    <dbReference type="NCBI Taxonomy" id="2583234"/>
    <lineage>
        <taxon>Bacteria</taxon>
        <taxon>Pseudomonadati</taxon>
        <taxon>Pseudomonadota</taxon>
        <taxon>Alphaproteobacteria</taxon>
        <taxon>Rhodobacterales</taxon>
        <taxon>Paracoccaceae</taxon>
        <taxon>Paragemmobacter</taxon>
    </lineage>
</organism>
<protein>
    <submittedName>
        <fullName evidence="5">UTRA domain-containing protein</fullName>
    </submittedName>
</protein>
<accession>A0A6M1U8L3</accession>
<keyword evidence="2" id="KW-0238">DNA-binding</keyword>
<dbReference type="InterPro" id="IPR036388">
    <property type="entry name" value="WH-like_DNA-bd_sf"/>
</dbReference>
<evidence type="ECO:0000259" key="4">
    <source>
        <dbReference type="PROSITE" id="PS50949"/>
    </source>
</evidence>
<dbReference type="InterPro" id="IPR028978">
    <property type="entry name" value="Chorismate_lyase_/UTRA_dom_sf"/>
</dbReference>
<dbReference type="SUPFAM" id="SSF64288">
    <property type="entry name" value="Chorismate lyase-like"/>
    <property type="match status" value="1"/>
</dbReference>
<proteinExistence type="predicted"/>
<dbReference type="Gene3D" id="1.10.10.10">
    <property type="entry name" value="Winged helix-like DNA-binding domain superfamily/Winged helix DNA-binding domain"/>
    <property type="match status" value="1"/>
</dbReference>
<dbReference type="Pfam" id="PF00392">
    <property type="entry name" value="GntR"/>
    <property type="match status" value="1"/>
</dbReference>
<evidence type="ECO:0000256" key="2">
    <source>
        <dbReference type="ARBA" id="ARBA00023125"/>
    </source>
</evidence>
<gene>
    <name evidence="5" type="ORF">G5V65_11960</name>
</gene>
<dbReference type="InterPro" id="IPR050679">
    <property type="entry name" value="Bact_HTH_transcr_reg"/>
</dbReference>
<dbReference type="RefSeq" id="WP_165050340.1">
    <property type="nucleotide sequence ID" value="NZ_JAALFE010000010.1"/>
</dbReference>
<dbReference type="Pfam" id="PF07702">
    <property type="entry name" value="UTRA"/>
    <property type="match status" value="1"/>
</dbReference>
<dbReference type="PANTHER" id="PTHR44846">
    <property type="entry name" value="MANNOSYL-D-GLYCERATE TRANSPORT/METABOLISM SYSTEM REPRESSOR MNGR-RELATED"/>
    <property type="match status" value="1"/>
</dbReference>
<dbReference type="InterPro" id="IPR036390">
    <property type="entry name" value="WH_DNA-bd_sf"/>
</dbReference>
<evidence type="ECO:0000256" key="3">
    <source>
        <dbReference type="ARBA" id="ARBA00023163"/>
    </source>
</evidence>
<comment type="caution">
    <text evidence="5">The sequence shown here is derived from an EMBL/GenBank/DDBJ whole genome shotgun (WGS) entry which is preliminary data.</text>
</comment>
<keyword evidence="1" id="KW-0805">Transcription regulation</keyword>
<dbReference type="Gene3D" id="3.40.1410.10">
    <property type="entry name" value="Chorismate lyase-like"/>
    <property type="match status" value="1"/>
</dbReference>
<reference evidence="5 6" key="1">
    <citation type="submission" date="2020-02" db="EMBL/GenBank/DDBJ databases">
        <title>Rhodobacter translucens sp. nov., a novel bacterium isolated from activated sludge.</title>
        <authorList>
            <person name="Liu J."/>
        </authorList>
    </citation>
    <scope>NUCLEOTIDE SEQUENCE [LARGE SCALE GENOMIC DNA]</scope>
    <source>
        <strain evidence="5 6">HX-7-19</strain>
    </source>
</reference>
<dbReference type="InterPro" id="IPR011663">
    <property type="entry name" value="UTRA"/>
</dbReference>
<dbReference type="EMBL" id="JAALFE010000010">
    <property type="protein sequence ID" value="NGQ91613.1"/>
    <property type="molecule type" value="Genomic_DNA"/>
</dbReference>
<evidence type="ECO:0000256" key="1">
    <source>
        <dbReference type="ARBA" id="ARBA00023015"/>
    </source>
</evidence>
<dbReference type="PROSITE" id="PS50949">
    <property type="entry name" value="HTH_GNTR"/>
    <property type="match status" value="1"/>
</dbReference>
<dbReference type="SMART" id="SM00866">
    <property type="entry name" value="UTRA"/>
    <property type="match status" value="1"/>
</dbReference>